<accession>A0A1H8FGK5</accession>
<evidence type="ECO:0000313" key="1">
    <source>
        <dbReference type="EMBL" id="SEN30218.1"/>
    </source>
</evidence>
<proteinExistence type="predicted"/>
<name>A0A1H8FGK5_9PROT</name>
<organism evidence="1 2">
    <name type="scientific">Nitrosospira multiformis</name>
    <dbReference type="NCBI Taxonomy" id="1231"/>
    <lineage>
        <taxon>Bacteria</taxon>
        <taxon>Pseudomonadati</taxon>
        <taxon>Pseudomonadota</taxon>
        <taxon>Betaproteobacteria</taxon>
        <taxon>Nitrosomonadales</taxon>
        <taxon>Nitrosomonadaceae</taxon>
        <taxon>Nitrosospira</taxon>
    </lineage>
</organism>
<dbReference type="EMBL" id="FOCT01000003">
    <property type="protein sequence ID" value="SEN30218.1"/>
    <property type="molecule type" value="Genomic_DNA"/>
</dbReference>
<gene>
    <name evidence="1" type="ORF">SAMN05216404_103309</name>
</gene>
<sequence>MVDLTEPARLGGNFRLRGWKCLSGTWNWREFLLMDALSKALENTDKVAAVAVIVDANVMRQ</sequence>
<reference evidence="1 2" key="1">
    <citation type="submission" date="2016-10" db="EMBL/GenBank/DDBJ databases">
        <authorList>
            <person name="de Groot N.N."/>
        </authorList>
    </citation>
    <scope>NUCLEOTIDE SEQUENCE [LARGE SCALE GENOMIC DNA]</scope>
    <source>
        <strain evidence="1 2">Nl18</strain>
    </source>
</reference>
<evidence type="ECO:0000313" key="2">
    <source>
        <dbReference type="Proteomes" id="UP000183898"/>
    </source>
</evidence>
<dbReference type="Proteomes" id="UP000183898">
    <property type="component" value="Unassembled WGS sequence"/>
</dbReference>
<protein>
    <submittedName>
        <fullName evidence="1">Uncharacterized protein</fullName>
    </submittedName>
</protein>
<dbReference type="RefSeq" id="WP_074745082.1">
    <property type="nucleotide sequence ID" value="NZ_FOCT01000003.1"/>
</dbReference>
<dbReference type="AlphaFoldDB" id="A0A1H8FGK5"/>